<sequence>YIAKTIKTIQRDKMLTEDDRRRDEEFFEFIKEKSEDQKD</sequence>
<protein>
    <submittedName>
        <fullName evidence="1">Uncharacterized protein</fullName>
    </submittedName>
</protein>
<accession>X1FRY0</accession>
<feature type="non-terminal residue" evidence="1">
    <location>
        <position position="1"/>
    </location>
</feature>
<dbReference type="AlphaFoldDB" id="X1FRY0"/>
<gene>
    <name evidence="1" type="ORF">S01H4_66429</name>
</gene>
<reference evidence="1" key="1">
    <citation type="journal article" date="2014" name="Front. Microbiol.">
        <title>High frequency of phylogenetically diverse reductive dehalogenase-homologous genes in deep subseafloor sedimentary metagenomes.</title>
        <authorList>
            <person name="Kawai M."/>
            <person name="Futagami T."/>
            <person name="Toyoda A."/>
            <person name="Takaki Y."/>
            <person name="Nishi S."/>
            <person name="Hori S."/>
            <person name="Arai W."/>
            <person name="Tsubouchi T."/>
            <person name="Morono Y."/>
            <person name="Uchiyama I."/>
            <person name="Ito T."/>
            <person name="Fujiyama A."/>
            <person name="Inagaki F."/>
            <person name="Takami H."/>
        </authorList>
    </citation>
    <scope>NUCLEOTIDE SEQUENCE</scope>
    <source>
        <strain evidence="1">Expedition CK06-06</strain>
    </source>
</reference>
<proteinExistence type="predicted"/>
<dbReference type="EMBL" id="BART01041138">
    <property type="protein sequence ID" value="GAH23483.1"/>
    <property type="molecule type" value="Genomic_DNA"/>
</dbReference>
<name>X1FRY0_9ZZZZ</name>
<organism evidence="1">
    <name type="scientific">marine sediment metagenome</name>
    <dbReference type="NCBI Taxonomy" id="412755"/>
    <lineage>
        <taxon>unclassified sequences</taxon>
        <taxon>metagenomes</taxon>
        <taxon>ecological metagenomes</taxon>
    </lineage>
</organism>
<evidence type="ECO:0000313" key="1">
    <source>
        <dbReference type="EMBL" id="GAH23483.1"/>
    </source>
</evidence>
<comment type="caution">
    <text evidence="1">The sequence shown here is derived from an EMBL/GenBank/DDBJ whole genome shotgun (WGS) entry which is preliminary data.</text>
</comment>